<dbReference type="NCBIfam" id="TIGR04052">
    <property type="entry name" value="MbnP_like_WxW"/>
    <property type="match status" value="1"/>
</dbReference>
<dbReference type="EMBL" id="FOMX01000016">
    <property type="protein sequence ID" value="SFE59255.1"/>
    <property type="molecule type" value="Genomic_DNA"/>
</dbReference>
<protein>
    <submittedName>
        <fullName evidence="2">AZL_007920/MXAN_0976 family protein</fullName>
    </submittedName>
</protein>
<evidence type="ECO:0000313" key="3">
    <source>
        <dbReference type="Proteomes" id="UP000199400"/>
    </source>
</evidence>
<evidence type="ECO:0000313" key="2">
    <source>
        <dbReference type="EMBL" id="SFE59255.1"/>
    </source>
</evidence>
<dbReference type="OrthoDB" id="64245at2"/>
<dbReference type="STRING" id="54.SAMN02745121_04769"/>
<name>A0A1I2BT89_9BACT</name>
<dbReference type="Proteomes" id="UP000199400">
    <property type="component" value="Unassembled WGS sequence"/>
</dbReference>
<proteinExistence type="predicted"/>
<keyword evidence="3" id="KW-1185">Reference proteome</keyword>
<dbReference type="RefSeq" id="WP_096329329.1">
    <property type="nucleotide sequence ID" value="NZ_FOMX01000016.1"/>
</dbReference>
<dbReference type="InterPro" id="IPR046863">
    <property type="entry name" value="MbnP-like_dom"/>
</dbReference>
<reference evidence="3" key="1">
    <citation type="submission" date="2016-10" db="EMBL/GenBank/DDBJ databases">
        <authorList>
            <person name="Varghese N."/>
            <person name="Submissions S."/>
        </authorList>
    </citation>
    <scope>NUCLEOTIDE SEQUENCE [LARGE SCALE GENOMIC DNA]</scope>
    <source>
        <strain evidence="3">ATCC 25963</strain>
    </source>
</reference>
<organism evidence="2 3">
    <name type="scientific">Nannocystis exedens</name>
    <dbReference type="NCBI Taxonomy" id="54"/>
    <lineage>
        <taxon>Bacteria</taxon>
        <taxon>Pseudomonadati</taxon>
        <taxon>Myxococcota</taxon>
        <taxon>Polyangia</taxon>
        <taxon>Nannocystales</taxon>
        <taxon>Nannocystaceae</taxon>
        <taxon>Nannocystis</taxon>
    </lineage>
</organism>
<gene>
    <name evidence="2" type="ORF">SAMN02745121_04769</name>
</gene>
<accession>A0A1I2BT89</accession>
<dbReference type="Pfam" id="PF20243">
    <property type="entry name" value="MbnP"/>
    <property type="match status" value="1"/>
</dbReference>
<feature type="domain" description="Copper-binding protein MbnP-like" evidence="1">
    <location>
        <begin position="22"/>
        <end position="231"/>
    </location>
</feature>
<dbReference type="AlphaFoldDB" id="A0A1I2BT89"/>
<dbReference type="InterPro" id="IPR023977">
    <property type="entry name" value="MbnP-like"/>
</dbReference>
<evidence type="ECO:0000259" key="1">
    <source>
        <dbReference type="Pfam" id="PF20243"/>
    </source>
</evidence>
<sequence>MRALLVSLAVLAACTERDPDDGTIELFFRPTVAGSYFSCSEVYPEAAANAKPQDFRVFVHAVRLVTADGTEHPLELLDDGQFQARGVALLDFEDASGECRRGTPALNKTIRGVLSEAHRRERADYVGLRFRVGVPPELDLADPASLPAPLDEPTLRSAVTGAHVFFAAWAKFEPYVATDPIFSGVGVDLGADGCLGTCQRPNQFDVALDGFDPDSSTIVADWRSVFDGIDLRFCSQGAGAPCGCWSRLVDPLCPQIFPRLGVDLASGASTGAQVVFKVD</sequence>